<feature type="chain" id="PRO_5012557771" description="Transporter" evidence="1">
    <location>
        <begin position="19"/>
        <end position="256"/>
    </location>
</feature>
<proteinExistence type="predicted"/>
<dbReference type="SUPFAM" id="SSF56925">
    <property type="entry name" value="OMPA-like"/>
    <property type="match status" value="1"/>
</dbReference>
<dbReference type="Proteomes" id="UP000198157">
    <property type="component" value="Unassembled WGS sequence"/>
</dbReference>
<protein>
    <recommendedName>
        <fullName evidence="4">Transporter</fullName>
    </recommendedName>
</protein>
<feature type="signal peptide" evidence="1">
    <location>
        <begin position="1"/>
        <end position="18"/>
    </location>
</feature>
<dbReference type="InterPro" id="IPR011250">
    <property type="entry name" value="OMP/PagP_B-barrel"/>
</dbReference>
<dbReference type="EMBL" id="NIVS01000008">
    <property type="protein sequence ID" value="OWQ56164.1"/>
    <property type="molecule type" value="Genomic_DNA"/>
</dbReference>
<organism evidence="2 3">
    <name type="scientific">Stenotrophomonas maltophilia</name>
    <name type="common">Pseudomonas maltophilia</name>
    <name type="synonym">Xanthomonas maltophilia</name>
    <dbReference type="NCBI Taxonomy" id="40324"/>
    <lineage>
        <taxon>Bacteria</taxon>
        <taxon>Pseudomonadati</taxon>
        <taxon>Pseudomonadota</taxon>
        <taxon>Gammaproteobacteria</taxon>
        <taxon>Lysobacterales</taxon>
        <taxon>Lysobacteraceae</taxon>
        <taxon>Stenotrophomonas</taxon>
        <taxon>Stenotrophomonas maltophilia group</taxon>
    </lineage>
</organism>
<gene>
    <name evidence="2" type="ORF">CEE60_03285</name>
</gene>
<dbReference type="OrthoDB" id="6078166at2"/>
<evidence type="ECO:0008006" key="4">
    <source>
        <dbReference type="Google" id="ProtNLM"/>
    </source>
</evidence>
<accession>A0A246HQI8</accession>
<evidence type="ECO:0000256" key="1">
    <source>
        <dbReference type="SAM" id="SignalP"/>
    </source>
</evidence>
<dbReference type="Pfam" id="PF13557">
    <property type="entry name" value="Phenol_MetA_deg"/>
    <property type="match status" value="1"/>
</dbReference>
<evidence type="ECO:0000313" key="3">
    <source>
        <dbReference type="Proteomes" id="UP000198157"/>
    </source>
</evidence>
<reference evidence="2 3" key="1">
    <citation type="submission" date="2017-06" db="EMBL/GenBank/DDBJ databases">
        <authorList>
            <person name="Kim H.J."/>
            <person name="Triplett B.A."/>
        </authorList>
    </citation>
    <scope>NUCLEOTIDE SEQUENCE [LARGE SCALE GENOMIC DNA]</scope>
    <source>
        <strain evidence="2 3">13146</strain>
    </source>
</reference>
<dbReference type="AlphaFoldDB" id="A0A246HQI8"/>
<dbReference type="InterPro" id="IPR025737">
    <property type="entry name" value="FApF"/>
</dbReference>
<evidence type="ECO:0000313" key="2">
    <source>
        <dbReference type="EMBL" id="OWQ56164.1"/>
    </source>
</evidence>
<name>A0A246HQI8_STEMA</name>
<sequence>MRCSALLLSVLFSGAVHAQQDAPPELAFDRPGIGFAASTLPRGGVALEAGLPSFSRDRDDAGVLSTQYSTDLNLRIGVASHMELQAFTSPWNHLRVAPRGAPSERSHGAGDLGLGLKVALPLSSEKHALAVLASTTFATGSRDFSEGATQYALGASYEYDFNDQWTGALYANVTRGGSEDSVTWAPSLSFAATDTLSTYLEAGFTDTDGEPSTEIAGAGITWMVTPTVQLDASFDVGLDDDSPDVQAGLGVSVYFQ</sequence>
<keyword evidence="1" id="KW-0732">Signal</keyword>
<comment type="caution">
    <text evidence="2">The sequence shown here is derived from an EMBL/GenBank/DDBJ whole genome shotgun (WGS) entry which is preliminary data.</text>
</comment>